<organism evidence="3 4">
    <name type="scientific">Streptomyces nanshensis</name>
    <dbReference type="NCBI Taxonomy" id="518642"/>
    <lineage>
        <taxon>Bacteria</taxon>
        <taxon>Bacillati</taxon>
        <taxon>Actinomycetota</taxon>
        <taxon>Actinomycetes</taxon>
        <taxon>Kitasatosporales</taxon>
        <taxon>Streptomycetaceae</taxon>
        <taxon>Streptomyces</taxon>
    </lineage>
</organism>
<keyword evidence="2" id="KW-1133">Transmembrane helix</keyword>
<keyword evidence="2" id="KW-0472">Membrane</keyword>
<feature type="transmembrane region" description="Helical" evidence="2">
    <location>
        <begin position="324"/>
        <end position="345"/>
    </location>
</feature>
<proteinExistence type="predicted"/>
<dbReference type="RefSeq" id="WP_070201596.1">
    <property type="nucleotide sequence ID" value="NZ_LJGZ01000083.1"/>
</dbReference>
<reference evidence="3 4" key="1">
    <citation type="journal article" date="2016" name="Front. Microbiol.">
        <title>Comparative Genomics Analysis of Streptomyces Species Reveals Their Adaptation to the Marine Environment and Their Diversity at the Genomic Level.</title>
        <authorList>
            <person name="Tian X."/>
            <person name="Zhang Z."/>
            <person name="Yang T."/>
            <person name="Chen M."/>
            <person name="Li J."/>
            <person name="Chen F."/>
            <person name="Yang J."/>
            <person name="Li W."/>
            <person name="Zhang B."/>
            <person name="Zhang Z."/>
            <person name="Wu J."/>
            <person name="Zhang C."/>
            <person name="Long L."/>
            <person name="Xiao J."/>
        </authorList>
    </citation>
    <scope>NUCLEOTIDE SEQUENCE [LARGE SCALE GENOMIC DNA]</scope>
    <source>
        <strain evidence="3 4">SCSIO M10372</strain>
    </source>
</reference>
<dbReference type="AlphaFoldDB" id="A0A1E7LT82"/>
<dbReference type="Proteomes" id="UP000175971">
    <property type="component" value="Unassembled WGS sequence"/>
</dbReference>
<name>A0A1E7LT82_9ACTN</name>
<comment type="caution">
    <text evidence="3">The sequence shown here is derived from an EMBL/GenBank/DDBJ whole genome shotgun (WGS) entry which is preliminary data.</text>
</comment>
<accession>A0A1E7LT82</accession>
<evidence type="ECO:0000313" key="4">
    <source>
        <dbReference type="Proteomes" id="UP000175971"/>
    </source>
</evidence>
<keyword evidence="2" id="KW-0812">Transmembrane</keyword>
<feature type="compositionally biased region" description="Acidic residues" evidence="1">
    <location>
        <begin position="156"/>
        <end position="168"/>
    </location>
</feature>
<evidence type="ECO:0000313" key="3">
    <source>
        <dbReference type="EMBL" id="OEV19412.1"/>
    </source>
</evidence>
<dbReference type="OrthoDB" id="4312699at2"/>
<dbReference type="PATRIC" id="fig|518642.7.peg.4634"/>
<feature type="transmembrane region" description="Helical" evidence="2">
    <location>
        <begin position="291"/>
        <end position="312"/>
    </location>
</feature>
<feature type="compositionally biased region" description="Acidic residues" evidence="1">
    <location>
        <begin position="115"/>
        <end position="124"/>
    </location>
</feature>
<sequence>MTTTPSTRGRTGRADTDTPESEPDQSAEPGSGTPDDETRLRRFLSRVGVRPLGHAEQPVEPEPEPAADRPGQETESAGATRRISMSPGGRLPVPGRTIDLADPPEHQAPAADEPVPAEDEEDSADLTGPSEAQAGGEPAKSTWPPRVSWRRRKDDDQAEGPDAVDADEDRTGPAGGEPDWFRVRKTADPQAPVPEPYEVHNHYYGTGQEPSAPAGEWTGSAGKGRNRSSLTAWWASFTPLQRFILHNGAAATVGAWSWGAFTAEWKTGLPQWTLAVMHDAAASSNEPSTPFIVGGGVILLAAVAGGIVTALVEKWLYRLPSLCAAVRFLTHIPVASAGIAVLLFLPSTF</sequence>
<protein>
    <submittedName>
        <fullName evidence="3">Uncharacterized protein</fullName>
    </submittedName>
</protein>
<evidence type="ECO:0000256" key="1">
    <source>
        <dbReference type="SAM" id="MobiDB-lite"/>
    </source>
</evidence>
<gene>
    <name evidence="3" type="ORF">AN221_16420</name>
</gene>
<evidence type="ECO:0000256" key="2">
    <source>
        <dbReference type="SAM" id="Phobius"/>
    </source>
</evidence>
<dbReference type="EMBL" id="LJGZ01000083">
    <property type="protein sequence ID" value="OEV19412.1"/>
    <property type="molecule type" value="Genomic_DNA"/>
</dbReference>
<keyword evidence="4" id="KW-1185">Reference proteome</keyword>
<feature type="region of interest" description="Disordered" evidence="1">
    <location>
        <begin position="1"/>
        <end position="223"/>
    </location>
</feature>